<dbReference type="FunFam" id="3.80.10.10:FF:000213">
    <property type="entry name" value="Tyrosine-sulfated glycopeptide receptor 1"/>
    <property type="match status" value="1"/>
</dbReference>
<dbReference type="SMART" id="SM00369">
    <property type="entry name" value="LRR_TYP"/>
    <property type="match status" value="6"/>
</dbReference>
<reference evidence="13 14" key="1">
    <citation type="submission" date="2021-07" db="EMBL/GenBank/DDBJ databases">
        <authorList>
            <consortium name="Genoscope - CEA"/>
            <person name="William W."/>
        </authorList>
    </citation>
    <scope>NUCLEOTIDE SEQUENCE [LARGE SCALE GENOMIC DNA]</scope>
</reference>
<dbReference type="PRINTS" id="PR00019">
    <property type="entry name" value="LEURICHRPT"/>
</dbReference>
<dbReference type="Pfam" id="PF00560">
    <property type="entry name" value="LRR_1"/>
    <property type="match status" value="6"/>
</dbReference>
<dbReference type="AlphaFoldDB" id="A0A8D9G488"/>
<keyword evidence="6" id="KW-0732">Signal</keyword>
<dbReference type="EMBL" id="LS974625">
    <property type="protein sequence ID" value="CAG7867554.1"/>
    <property type="molecule type" value="Genomic_DNA"/>
</dbReference>
<evidence type="ECO:0000256" key="8">
    <source>
        <dbReference type="ARBA" id="ARBA00022989"/>
    </source>
</evidence>
<accession>A0A8D9G488</accession>
<name>A0A8D9G488_BRACM</name>
<evidence type="ECO:0000256" key="10">
    <source>
        <dbReference type="ARBA" id="ARBA00023170"/>
    </source>
</evidence>
<organism evidence="13 14">
    <name type="scientific">Brassica campestris</name>
    <name type="common">Field mustard</name>
    <dbReference type="NCBI Taxonomy" id="3711"/>
    <lineage>
        <taxon>Eukaryota</taxon>
        <taxon>Viridiplantae</taxon>
        <taxon>Streptophyta</taxon>
        <taxon>Embryophyta</taxon>
        <taxon>Tracheophyta</taxon>
        <taxon>Spermatophyta</taxon>
        <taxon>Magnoliopsida</taxon>
        <taxon>eudicotyledons</taxon>
        <taxon>Gunneridae</taxon>
        <taxon>Pentapetalae</taxon>
        <taxon>rosids</taxon>
        <taxon>malvids</taxon>
        <taxon>Brassicales</taxon>
        <taxon>Brassicaceae</taxon>
        <taxon>Brassiceae</taxon>
        <taxon>Brassica</taxon>
    </lineage>
</organism>
<dbReference type="InterPro" id="IPR001611">
    <property type="entry name" value="Leu-rich_rpt"/>
</dbReference>
<protein>
    <recommendedName>
        <fullName evidence="15">Leucine-rich repeat-containing N-terminal plant-type domain-containing protein</fullName>
    </recommendedName>
</protein>
<dbReference type="FunFam" id="3.80.10.10:FF:002851">
    <property type="entry name" value="Uncharacterized protein"/>
    <property type="match status" value="1"/>
</dbReference>
<dbReference type="GO" id="GO:0005886">
    <property type="term" value="C:plasma membrane"/>
    <property type="evidence" value="ECO:0007669"/>
    <property type="project" value="UniProtKB-SubCell"/>
</dbReference>
<comment type="similarity">
    <text evidence="2">Belongs to the RLP family.</text>
</comment>
<dbReference type="Gramene" id="A09p80210.2_BraZ1">
    <property type="protein sequence ID" value="A09p80210.2_BraZ1.CDS.1"/>
    <property type="gene ID" value="A09g80210.2_BraZ1"/>
</dbReference>
<comment type="subcellular location">
    <subcellularLocation>
        <location evidence="1">Cell membrane</location>
        <topology evidence="1">Single-pass type I membrane protein</topology>
    </subcellularLocation>
</comment>
<gene>
    <name evidence="13" type="ORF">BRAPAZ1V2_A09P80210.2</name>
</gene>
<keyword evidence="3" id="KW-1003">Cell membrane</keyword>
<sequence>SFFFNIFVLFQIFIFQMVKPCLHVDSISSFFFCLLVSSFFVRSLVSLPSPRPDQIEILMAFKNEFPILKCDFSKWPDSEQKTKSWTSKDVKSFDGVVFDSETGVVMELHLGGACLSGSLSANSSLFRLHHLRYLDLSSNYFDSSFLPELGKLTNLEILYLSDMGLAGEIPSSFSSLNRLTKLQLSGNEFIGSFSPLFNLSKLSSLFLGNNLFSGNIPCPLLNLSNLYVLYLSNNLFSGNIPCSLLTLPSLSTLDLSHNHLIDSLETMNCSSSSNLERLDLSYNRLSGRILEPLSKLTNLQELYLSFQNTTDPINFISSLGFKSLEWLDLSGHAISRLNLGSPNLKELYLDNCSLNEFPTFIKDLQKLETLDMGNNRLKGEVPKWLWSMSSLIELYLSQNSFDSFEDKTEMLLNSSLTLLDLRSNAFRGSLPIISPWLIVMLASDNSFTGDIPLSLCNQRFLLVLDLGHNNFSGSIPSCLINSFVQQLDLHNNNLTGRLPDILDKTGSLVTLDVRHNQITGKLPRSLTNCKYLYVLNVEGNKIVDTFPFWLKELPNLRVMVLRSNMFHGPLYSPQHPLSFPQLQMIDISRNKFTGNLPHDYFVNWSTTLISPQEETKPYYMGGSTIVRYDYYPSMYLRNKGINMELEKILDTYRAIDFSENELGGQIPESISLLKSLIVLDLSSNDFSGHIPSSWSNLTSLESLDLSRNQLSGKIPQELATLSFLEYINVSHNKLTGQIPQGTQIVGQSKSSFEGNLNLCGLPLEKSCFGDKAPSTPEAQEPEPPKKEQVLNWQAAVMGYGPGVLFGLAIGHVFYSHKPVLFRL</sequence>
<evidence type="ECO:0000256" key="5">
    <source>
        <dbReference type="ARBA" id="ARBA00022692"/>
    </source>
</evidence>
<keyword evidence="4" id="KW-0433">Leucine-rich repeat</keyword>
<evidence type="ECO:0000256" key="4">
    <source>
        <dbReference type="ARBA" id="ARBA00022614"/>
    </source>
</evidence>
<evidence type="ECO:0000313" key="14">
    <source>
        <dbReference type="Proteomes" id="UP000694005"/>
    </source>
</evidence>
<dbReference type="InterPro" id="IPR046956">
    <property type="entry name" value="RLP23-like"/>
</dbReference>
<keyword evidence="9 12" id="KW-0472">Membrane</keyword>
<evidence type="ECO:0000313" key="13">
    <source>
        <dbReference type="EMBL" id="CAG7867554.1"/>
    </source>
</evidence>
<keyword evidence="8 12" id="KW-1133">Transmembrane helix</keyword>
<proteinExistence type="inferred from homology"/>
<evidence type="ECO:0008006" key="15">
    <source>
        <dbReference type="Google" id="ProtNLM"/>
    </source>
</evidence>
<keyword evidence="10" id="KW-0675">Receptor</keyword>
<dbReference type="InterPro" id="IPR003591">
    <property type="entry name" value="Leu-rich_rpt_typical-subtyp"/>
</dbReference>
<evidence type="ECO:0000256" key="9">
    <source>
        <dbReference type="ARBA" id="ARBA00023136"/>
    </source>
</evidence>
<feature type="non-terminal residue" evidence="13">
    <location>
        <position position="1"/>
    </location>
</feature>
<dbReference type="PANTHER" id="PTHR48061:SF2">
    <property type="entry name" value="RECEPTOR LIKE PROTEIN 30-LIKE"/>
    <property type="match status" value="1"/>
</dbReference>
<evidence type="ECO:0000256" key="6">
    <source>
        <dbReference type="ARBA" id="ARBA00022729"/>
    </source>
</evidence>
<evidence type="ECO:0000256" key="12">
    <source>
        <dbReference type="SAM" id="Phobius"/>
    </source>
</evidence>
<dbReference type="PROSITE" id="PS51450">
    <property type="entry name" value="LRR"/>
    <property type="match status" value="2"/>
</dbReference>
<evidence type="ECO:0000256" key="3">
    <source>
        <dbReference type="ARBA" id="ARBA00022475"/>
    </source>
</evidence>
<dbReference type="Gene3D" id="3.80.10.10">
    <property type="entry name" value="Ribonuclease Inhibitor"/>
    <property type="match status" value="3"/>
</dbReference>
<dbReference type="FunFam" id="3.80.10.10:FF:000041">
    <property type="entry name" value="LRR receptor-like serine/threonine-protein kinase ERECTA"/>
    <property type="match status" value="1"/>
</dbReference>
<evidence type="ECO:0000256" key="11">
    <source>
        <dbReference type="ARBA" id="ARBA00023180"/>
    </source>
</evidence>
<dbReference type="SUPFAM" id="SSF52047">
    <property type="entry name" value="RNI-like"/>
    <property type="match status" value="1"/>
</dbReference>
<evidence type="ECO:0000256" key="2">
    <source>
        <dbReference type="ARBA" id="ARBA00009592"/>
    </source>
</evidence>
<feature type="transmembrane region" description="Helical" evidence="12">
    <location>
        <begin position="792"/>
        <end position="814"/>
    </location>
</feature>
<dbReference type="PANTHER" id="PTHR48061">
    <property type="entry name" value="LEUCINE-RICH REPEAT RECEPTOR PROTEIN KINASE EMS1-LIKE-RELATED"/>
    <property type="match status" value="1"/>
</dbReference>
<dbReference type="Proteomes" id="UP000694005">
    <property type="component" value="Chromosome A09"/>
</dbReference>
<dbReference type="Pfam" id="PF13855">
    <property type="entry name" value="LRR_8"/>
    <property type="match status" value="3"/>
</dbReference>
<evidence type="ECO:0000256" key="1">
    <source>
        <dbReference type="ARBA" id="ARBA00004251"/>
    </source>
</evidence>
<keyword evidence="11" id="KW-0325">Glycoprotein</keyword>
<dbReference type="InterPro" id="IPR032675">
    <property type="entry name" value="LRR_dom_sf"/>
</dbReference>
<keyword evidence="7" id="KW-0677">Repeat</keyword>
<dbReference type="SUPFAM" id="SSF52058">
    <property type="entry name" value="L domain-like"/>
    <property type="match status" value="1"/>
</dbReference>
<dbReference type="SMART" id="SM00365">
    <property type="entry name" value="LRR_SD22"/>
    <property type="match status" value="7"/>
</dbReference>
<keyword evidence="5 12" id="KW-0812">Transmembrane</keyword>
<evidence type="ECO:0000256" key="7">
    <source>
        <dbReference type="ARBA" id="ARBA00022737"/>
    </source>
</evidence>